<dbReference type="RefSeq" id="WP_378053518.1">
    <property type="nucleotide sequence ID" value="NZ_JBHSIS010000002.1"/>
</dbReference>
<evidence type="ECO:0000313" key="2">
    <source>
        <dbReference type="Proteomes" id="UP001595859"/>
    </source>
</evidence>
<name>A0ABV9RTY0_9PSEU</name>
<sequence>MSIGGGAARAAVVAAQAAMLVTFAPAESGACACGAFVADDKLSAQQETALVDLNGRTESITLSVLARSTADEAAFLMPVPARARFEVADADLFAELDEISKPDVQVEEVVVDGDGAGGAAAGDGGATVVDHVEVGPYDVAQLAGSDATAVTAWLDDNGFTMPADLSGALTPYLAEGWLVVAVRLSPSSGSLEDGLPPMRVSFETDTPVYPMRLSATAEHVQPLRLYVLADHRVDVSNPAPEGPEPELTFAGRVTPAAAHPELAKALTGPRFLTRYDGVFLPEHITSDIRITDAATDEPYRGSSW</sequence>
<gene>
    <name evidence="1" type="ORF">ACFPCV_01245</name>
</gene>
<proteinExistence type="predicted"/>
<protein>
    <submittedName>
        <fullName evidence="1">DUF2330 domain-containing protein</fullName>
    </submittedName>
</protein>
<reference evidence="2" key="1">
    <citation type="journal article" date="2019" name="Int. J. Syst. Evol. Microbiol.">
        <title>The Global Catalogue of Microorganisms (GCM) 10K type strain sequencing project: providing services to taxonomists for standard genome sequencing and annotation.</title>
        <authorList>
            <consortium name="The Broad Institute Genomics Platform"/>
            <consortium name="The Broad Institute Genome Sequencing Center for Infectious Disease"/>
            <person name="Wu L."/>
            <person name="Ma J."/>
        </authorList>
    </citation>
    <scope>NUCLEOTIDE SEQUENCE [LARGE SCALE GENOMIC DNA]</scope>
    <source>
        <strain evidence="2">ZS-22-S1</strain>
    </source>
</reference>
<dbReference type="InterPro" id="IPR019283">
    <property type="entry name" value="DUF2330"/>
</dbReference>
<dbReference type="Pfam" id="PF10092">
    <property type="entry name" value="DUF2330"/>
    <property type="match status" value="1"/>
</dbReference>
<organism evidence="1 2">
    <name type="scientific">Actinophytocola glycyrrhizae</name>
    <dbReference type="NCBI Taxonomy" id="2044873"/>
    <lineage>
        <taxon>Bacteria</taxon>
        <taxon>Bacillati</taxon>
        <taxon>Actinomycetota</taxon>
        <taxon>Actinomycetes</taxon>
        <taxon>Pseudonocardiales</taxon>
        <taxon>Pseudonocardiaceae</taxon>
    </lineage>
</organism>
<accession>A0ABV9RTY0</accession>
<comment type="caution">
    <text evidence="1">The sequence shown here is derived from an EMBL/GenBank/DDBJ whole genome shotgun (WGS) entry which is preliminary data.</text>
</comment>
<dbReference type="EMBL" id="JBHSIS010000002">
    <property type="protein sequence ID" value="MFC4852109.1"/>
    <property type="molecule type" value="Genomic_DNA"/>
</dbReference>
<dbReference type="Proteomes" id="UP001595859">
    <property type="component" value="Unassembled WGS sequence"/>
</dbReference>
<keyword evidence="2" id="KW-1185">Reference proteome</keyword>
<evidence type="ECO:0000313" key="1">
    <source>
        <dbReference type="EMBL" id="MFC4852109.1"/>
    </source>
</evidence>